<comment type="subcellular location">
    <subcellularLocation>
        <location evidence="1">Cell membrane</location>
        <topology evidence="1">Multi-pass membrane protein</topology>
    </subcellularLocation>
    <subcellularLocation>
        <location evidence="8">Membrane</location>
        <topology evidence="8">Multi-pass membrane protein</topology>
    </subcellularLocation>
</comment>
<keyword evidence="6" id="KW-1133">Transmembrane helix</keyword>
<dbReference type="PANTHER" id="PTHR30625">
    <property type="entry name" value="PROTEIN TOLQ"/>
    <property type="match status" value="1"/>
</dbReference>
<evidence type="ECO:0000259" key="9">
    <source>
        <dbReference type="Pfam" id="PF01618"/>
    </source>
</evidence>
<dbReference type="AlphaFoldDB" id="A0A6I3RZB8"/>
<dbReference type="Pfam" id="PF01618">
    <property type="entry name" value="MotA_ExbB"/>
    <property type="match status" value="1"/>
</dbReference>
<dbReference type="InterPro" id="IPR050790">
    <property type="entry name" value="ExbB/TolQ_transport"/>
</dbReference>
<organism evidence="10 11">
    <name type="scientific">Parasutterella excrementihominis</name>
    <dbReference type="NCBI Taxonomy" id="487175"/>
    <lineage>
        <taxon>Bacteria</taxon>
        <taxon>Pseudomonadati</taxon>
        <taxon>Pseudomonadota</taxon>
        <taxon>Betaproteobacteria</taxon>
        <taxon>Burkholderiales</taxon>
        <taxon>Sutterellaceae</taxon>
        <taxon>Parasutterella</taxon>
    </lineage>
</organism>
<sequence>MDIKEIYNLIGCAGIALVVIGFFALYITVWNFLYLRGVLSRFKKHFHGMDKATPERISRFFGESTNPLECIVRDIVMTHGAHSDDIRAEVAYLFHKHFKPVNNALTWLKLISAVSPLLGLLGTVVGMVTVFRTISENVSPDPTMLAGGIWTALITTVMGLVVAIPALMAYYYLMLKVKELRIEAVEYSYRALNIRREPCRCAQRPEEDQQKAA</sequence>
<dbReference type="EMBL" id="WNCL01000011">
    <property type="protein sequence ID" value="MTU43004.1"/>
    <property type="molecule type" value="Genomic_DNA"/>
</dbReference>
<dbReference type="InterPro" id="IPR002898">
    <property type="entry name" value="MotA_ExbB_proton_chnl"/>
</dbReference>
<evidence type="ECO:0000313" key="11">
    <source>
        <dbReference type="Proteomes" id="UP000462362"/>
    </source>
</evidence>
<dbReference type="GO" id="GO:0005886">
    <property type="term" value="C:plasma membrane"/>
    <property type="evidence" value="ECO:0007669"/>
    <property type="project" value="UniProtKB-SubCell"/>
</dbReference>
<evidence type="ECO:0000256" key="2">
    <source>
        <dbReference type="ARBA" id="ARBA00022448"/>
    </source>
</evidence>
<evidence type="ECO:0000256" key="3">
    <source>
        <dbReference type="ARBA" id="ARBA00022475"/>
    </source>
</evidence>
<dbReference type="RefSeq" id="WP_155165424.1">
    <property type="nucleotide sequence ID" value="NZ_DBGEHT010000084.1"/>
</dbReference>
<proteinExistence type="inferred from homology"/>
<dbReference type="PANTHER" id="PTHR30625:SF15">
    <property type="entry name" value="BIOPOLYMER TRANSPORT PROTEIN EXBB"/>
    <property type="match status" value="1"/>
</dbReference>
<evidence type="ECO:0000256" key="6">
    <source>
        <dbReference type="ARBA" id="ARBA00022989"/>
    </source>
</evidence>
<feature type="domain" description="MotA/TolQ/ExbB proton channel" evidence="9">
    <location>
        <begin position="78"/>
        <end position="180"/>
    </location>
</feature>
<evidence type="ECO:0000313" key="10">
    <source>
        <dbReference type="EMBL" id="MTU43004.1"/>
    </source>
</evidence>
<name>A0A6I3RZB8_9BURK</name>
<keyword evidence="5 8" id="KW-0653">Protein transport</keyword>
<keyword evidence="7" id="KW-0472">Membrane</keyword>
<evidence type="ECO:0000256" key="1">
    <source>
        <dbReference type="ARBA" id="ARBA00004651"/>
    </source>
</evidence>
<dbReference type="Proteomes" id="UP000462362">
    <property type="component" value="Unassembled WGS sequence"/>
</dbReference>
<evidence type="ECO:0000256" key="5">
    <source>
        <dbReference type="ARBA" id="ARBA00022927"/>
    </source>
</evidence>
<dbReference type="GO" id="GO:0017038">
    <property type="term" value="P:protein import"/>
    <property type="evidence" value="ECO:0007669"/>
    <property type="project" value="TreeGrafter"/>
</dbReference>
<accession>A0A6I3RZB8</accession>
<gene>
    <name evidence="10" type="ORF">GMD42_05090</name>
</gene>
<comment type="caution">
    <text evidence="10">The sequence shown here is derived from an EMBL/GenBank/DDBJ whole genome shotgun (WGS) entry which is preliminary data.</text>
</comment>
<keyword evidence="2 8" id="KW-0813">Transport</keyword>
<keyword evidence="4" id="KW-0812">Transmembrane</keyword>
<evidence type="ECO:0000256" key="4">
    <source>
        <dbReference type="ARBA" id="ARBA00022692"/>
    </source>
</evidence>
<evidence type="ECO:0000256" key="8">
    <source>
        <dbReference type="RuleBase" id="RU004057"/>
    </source>
</evidence>
<reference evidence="10 11" key="1">
    <citation type="journal article" date="2019" name="Nat. Med.">
        <title>A library of human gut bacterial isolates paired with longitudinal multiomics data enables mechanistic microbiome research.</title>
        <authorList>
            <person name="Poyet M."/>
            <person name="Groussin M."/>
            <person name="Gibbons S.M."/>
            <person name="Avila-Pacheco J."/>
            <person name="Jiang X."/>
            <person name="Kearney S.M."/>
            <person name="Perrotta A.R."/>
            <person name="Berdy B."/>
            <person name="Zhao S."/>
            <person name="Lieberman T.D."/>
            <person name="Swanson P.K."/>
            <person name="Smith M."/>
            <person name="Roesemann S."/>
            <person name="Alexander J.E."/>
            <person name="Rich S.A."/>
            <person name="Livny J."/>
            <person name="Vlamakis H."/>
            <person name="Clish C."/>
            <person name="Bullock K."/>
            <person name="Deik A."/>
            <person name="Scott J."/>
            <person name="Pierce K.A."/>
            <person name="Xavier R.J."/>
            <person name="Alm E.J."/>
        </authorList>
    </citation>
    <scope>NUCLEOTIDE SEQUENCE [LARGE SCALE GENOMIC DNA]</scope>
    <source>
        <strain evidence="10 11">BIOML-A2</strain>
    </source>
</reference>
<evidence type="ECO:0000256" key="7">
    <source>
        <dbReference type="ARBA" id="ARBA00023136"/>
    </source>
</evidence>
<comment type="similarity">
    <text evidence="8">Belongs to the exbB/tolQ family.</text>
</comment>
<protein>
    <submittedName>
        <fullName evidence="10">MotA/TolQ/ExbB proton channel family protein</fullName>
    </submittedName>
</protein>
<keyword evidence="3" id="KW-1003">Cell membrane</keyword>